<dbReference type="EMBL" id="MSCM01000001">
    <property type="protein sequence ID" value="PQJ82705.1"/>
    <property type="molecule type" value="Genomic_DNA"/>
</dbReference>
<protein>
    <recommendedName>
        <fullName evidence="1">KTSC domain-containing protein</fullName>
    </recommendedName>
</protein>
<dbReference type="AlphaFoldDB" id="A0A2S7WYS7"/>
<keyword evidence="3" id="KW-1185">Reference proteome</keyword>
<organism evidence="2 3">
    <name type="scientific">Polaribacter glomeratus</name>
    <dbReference type="NCBI Taxonomy" id="102"/>
    <lineage>
        <taxon>Bacteria</taxon>
        <taxon>Pseudomonadati</taxon>
        <taxon>Bacteroidota</taxon>
        <taxon>Flavobacteriia</taxon>
        <taxon>Flavobacteriales</taxon>
        <taxon>Flavobacteriaceae</taxon>
    </lineage>
</organism>
<dbReference type="InterPro" id="IPR025309">
    <property type="entry name" value="KTSC_dom"/>
</dbReference>
<accession>A0A2S7WYS7</accession>
<dbReference type="RefSeq" id="WP_105021258.1">
    <property type="nucleotide sequence ID" value="NZ_MSCM01000001.1"/>
</dbReference>
<name>A0A2S7WYS7_9FLAO</name>
<evidence type="ECO:0000259" key="1">
    <source>
        <dbReference type="Pfam" id="PF13619"/>
    </source>
</evidence>
<feature type="domain" description="KTSC" evidence="1">
    <location>
        <begin position="7"/>
        <end position="62"/>
    </location>
</feature>
<dbReference type="Pfam" id="PF13619">
    <property type="entry name" value="KTSC"/>
    <property type="match status" value="1"/>
</dbReference>
<evidence type="ECO:0000313" key="2">
    <source>
        <dbReference type="EMBL" id="PQJ82705.1"/>
    </source>
</evidence>
<dbReference type="OrthoDB" id="8450910at2"/>
<proteinExistence type="predicted"/>
<dbReference type="Proteomes" id="UP000239068">
    <property type="component" value="Unassembled WGS sequence"/>
</dbReference>
<comment type="caution">
    <text evidence="2">The sequence shown here is derived from an EMBL/GenBank/DDBJ whole genome shotgun (WGS) entry which is preliminary data.</text>
</comment>
<sequence>MERIRVSSSNIKEIGYLLGTLEILFKNNTIYQYKQVPENIYNQLINSSSKGTYFSENIKNEFPCRKIR</sequence>
<gene>
    <name evidence="2" type="ORF">BTO16_09005</name>
</gene>
<evidence type="ECO:0000313" key="3">
    <source>
        <dbReference type="Proteomes" id="UP000239068"/>
    </source>
</evidence>
<reference evidence="2 3" key="1">
    <citation type="submission" date="2016-12" db="EMBL/GenBank/DDBJ databases">
        <title>Trade-off between light-utilization and light-protection in marine flavobacteria.</title>
        <authorList>
            <person name="Kumagai Y."/>
            <person name="Yoshizawa S."/>
            <person name="Kogure K."/>
            <person name="Iwasaki W."/>
        </authorList>
    </citation>
    <scope>NUCLEOTIDE SEQUENCE [LARGE SCALE GENOMIC DNA]</scope>
    <source>
        <strain evidence="2 3">ATCC 43844</strain>
    </source>
</reference>